<name>A0AA39ZFZ3_9PEZI</name>
<dbReference type="AlphaFoldDB" id="A0AA39ZFZ3"/>
<gene>
    <name evidence="1" type="ORF">QBC41DRAFT_222040</name>
</gene>
<comment type="caution">
    <text evidence="1">The sequence shown here is derived from an EMBL/GenBank/DDBJ whole genome shotgun (WGS) entry which is preliminary data.</text>
</comment>
<reference evidence="1" key="1">
    <citation type="submission" date="2023-06" db="EMBL/GenBank/DDBJ databases">
        <title>Genome-scale phylogeny and comparative genomics of the fungal order Sordariales.</title>
        <authorList>
            <consortium name="Lawrence Berkeley National Laboratory"/>
            <person name="Hensen N."/>
            <person name="Bonometti L."/>
            <person name="Westerberg I."/>
            <person name="Brannstrom I.O."/>
            <person name="Guillou S."/>
            <person name="Cros-Aarteil S."/>
            <person name="Calhoun S."/>
            <person name="Haridas S."/>
            <person name="Kuo A."/>
            <person name="Mondo S."/>
            <person name="Pangilinan J."/>
            <person name="Riley R."/>
            <person name="Labutti K."/>
            <person name="Andreopoulos B."/>
            <person name="Lipzen A."/>
            <person name="Chen C."/>
            <person name="Yanf M."/>
            <person name="Daum C."/>
            <person name="Ng V."/>
            <person name="Clum A."/>
            <person name="Steindorff A."/>
            <person name="Ohm R."/>
            <person name="Martin F."/>
            <person name="Silar P."/>
            <person name="Natvig D."/>
            <person name="Lalanne C."/>
            <person name="Gautier V."/>
            <person name="Ament-Velasquez S.L."/>
            <person name="Kruys A."/>
            <person name="Hutchinson M.I."/>
            <person name="Powell A.J."/>
            <person name="Barry K."/>
            <person name="Miller A.N."/>
            <person name="Grigoriev I.V."/>
            <person name="Debuchy R."/>
            <person name="Gladieux P."/>
            <person name="Thoren M.H."/>
            <person name="Johannesson H."/>
        </authorList>
    </citation>
    <scope>NUCLEOTIDE SEQUENCE</scope>
    <source>
        <strain evidence="1">CBS 307.81</strain>
    </source>
</reference>
<organism evidence="1 2">
    <name type="scientific">Cercophora samala</name>
    <dbReference type="NCBI Taxonomy" id="330535"/>
    <lineage>
        <taxon>Eukaryota</taxon>
        <taxon>Fungi</taxon>
        <taxon>Dikarya</taxon>
        <taxon>Ascomycota</taxon>
        <taxon>Pezizomycotina</taxon>
        <taxon>Sordariomycetes</taxon>
        <taxon>Sordariomycetidae</taxon>
        <taxon>Sordariales</taxon>
        <taxon>Lasiosphaeriaceae</taxon>
        <taxon>Cercophora</taxon>
    </lineage>
</organism>
<sequence>MCPGVLNLSLTCDFPQAIKMLIAAGVKELEGRVSSGRISFAGSDGEGIWHDFDNVEKDLAGNLEEMSLDEEALDGDKENKPCVAVRESCWVKEREDEGEKSWEGVPLALRLASQPCETLPVEEASSAYVDLPVEFCWGEDELYD</sequence>
<proteinExistence type="predicted"/>
<dbReference type="EMBL" id="JAULSY010000033">
    <property type="protein sequence ID" value="KAK0670297.1"/>
    <property type="molecule type" value="Genomic_DNA"/>
</dbReference>
<evidence type="ECO:0000313" key="1">
    <source>
        <dbReference type="EMBL" id="KAK0670297.1"/>
    </source>
</evidence>
<evidence type="ECO:0000313" key="2">
    <source>
        <dbReference type="Proteomes" id="UP001174997"/>
    </source>
</evidence>
<dbReference type="Proteomes" id="UP001174997">
    <property type="component" value="Unassembled WGS sequence"/>
</dbReference>
<protein>
    <submittedName>
        <fullName evidence="1">Uncharacterized protein</fullName>
    </submittedName>
</protein>
<keyword evidence="2" id="KW-1185">Reference proteome</keyword>
<accession>A0AA39ZFZ3</accession>